<accession>A0A9R1Q6V2</accession>
<evidence type="ECO:0000256" key="4">
    <source>
        <dbReference type="ARBA" id="ARBA00023014"/>
    </source>
</evidence>
<keyword evidence="2" id="KW-0479">Metal-binding</keyword>
<evidence type="ECO:0000259" key="6">
    <source>
        <dbReference type="Pfam" id="PF15628"/>
    </source>
</evidence>
<dbReference type="GO" id="GO:0141166">
    <property type="term" value="P:chromosomal 5-methylcytosine DNA demethylation pathway"/>
    <property type="evidence" value="ECO:0007669"/>
    <property type="project" value="InterPro"/>
</dbReference>
<evidence type="ECO:0000256" key="1">
    <source>
        <dbReference type="ARBA" id="ARBA00001966"/>
    </source>
</evidence>
<dbReference type="InterPro" id="IPR028925">
    <property type="entry name" value="RRM_DME"/>
</dbReference>
<keyword evidence="4" id="KW-0411">Iron-sulfur</keyword>
<dbReference type="PANTHER" id="PTHR46213:SF4">
    <property type="entry name" value="OS02G0496500 PROTEIN"/>
    <property type="match status" value="1"/>
</dbReference>
<evidence type="ECO:0000256" key="5">
    <source>
        <dbReference type="SAM" id="MobiDB-lite"/>
    </source>
</evidence>
<dbReference type="EMBL" id="LT934116">
    <property type="protein sequence ID" value="VAH71115.1"/>
    <property type="molecule type" value="Genomic_DNA"/>
</dbReference>
<dbReference type="Gramene" id="TRITD3Bv1G005960.1">
    <property type="protein sequence ID" value="TRITD3Bv1G005960.1"/>
    <property type="gene ID" value="TRITD3Bv1G005960"/>
</dbReference>
<evidence type="ECO:0000313" key="7">
    <source>
        <dbReference type="EMBL" id="VAH71115.1"/>
    </source>
</evidence>
<evidence type="ECO:0000256" key="2">
    <source>
        <dbReference type="ARBA" id="ARBA00022723"/>
    </source>
</evidence>
<gene>
    <name evidence="7" type="ORF">TRITD_3Bv1G005960</name>
</gene>
<dbReference type="Proteomes" id="UP000324705">
    <property type="component" value="Chromosome 3B"/>
</dbReference>
<protein>
    <recommendedName>
        <fullName evidence="6">Demeter RRM-fold domain-containing protein</fullName>
    </recommendedName>
</protein>
<comment type="cofactor">
    <cofactor evidence="1">
        <name>[4Fe-4S] cluster</name>
        <dbReference type="ChEBI" id="CHEBI:49883"/>
    </cofactor>
</comment>
<keyword evidence="8" id="KW-1185">Reference proteome</keyword>
<feature type="domain" description="Demeter RRM-fold" evidence="6">
    <location>
        <begin position="5"/>
        <end position="101"/>
    </location>
</feature>
<dbReference type="PANTHER" id="PTHR46213">
    <property type="entry name" value="TRANSCRIPTIONAL ACTIVATOR DEMETER"/>
    <property type="match status" value="1"/>
</dbReference>
<dbReference type="GO" id="GO:0035514">
    <property type="term" value="F:DNA demethylase activity"/>
    <property type="evidence" value="ECO:0007669"/>
    <property type="project" value="InterPro"/>
</dbReference>
<feature type="region of interest" description="Disordered" evidence="5">
    <location>
        <begin position="99"/>
        <end position="130"/>
    </location>
</feature>
<keyword evidence="3" id="KW-0408">Iron</keyword>
<feature type="compositionally biased region" description="Basic and acidic residues" evidence="5">
    <location>
        <begin position="102"/>
        <end position="115"/>
    </location>
</feature>
<dbReference type="AlphaFoldDB" id="A0A9R1Q6V2"/>
<dbReference type="GO" id="GO:0019104">
    <property type="term" value="F:DNA N-glycosylase activity"/>
    <property type="evidence" value="ECO:0007669"/>
    <property type="project" value="InterPro"/>
</dbReference>
<name>A0A9R1Q6V2_TRITD</name>
<dbReference type="Pfam" id="PF15628">
    <property type="entry name" value="RRM_DME"/>
    <property type="match status" value="1"/>
</dbReference>
<evidence type="ECO:0000313" key="8">
    <source>
        <dbReference type="Proteomes" id="UP000324705"/>
    </source>
</evidence>
<sequence length="130" mass="14546">MNEQIPCRTASTGNFPLNGTYFQDHEVFADDSSSRLPIVFSSECLNDLGKCIVYFGSSIHSITKGQTRQDIEDCYKKGYVCIRGFDRRTRSPRRLRAALHSINEKKEDGSKHKEGAGLGKSNEQKAPSTN</sequence>
<dbReference type="GO" id="GO:0046872">
    <property type="term" value="F:metal ion binding"/>
    <property type="evidence" value="ECO:0007669"/>
    <property type="project" value="UniProtKB-KW"/>
</dbReference>
<dbReference type="InterPro" id="IPR044811">
    <property type="entry name" value="DME/ROS1"/>
</dbReference>
<dbReference type="GO" id="GO:0051536">
    <property type="term" value="F:iron-sulfur cluster binding"/>
    <property type="evidence" value="ECO:0007669"/>
    <property type="project" value="UniProtKB-KW"/>
</dbReference>
<reference evidence="7 8" key="1">
    <citation type="submission" date="2017-09" db="EMBL/GenBank/DDBJ databases">
        <authorList>
            <consortium name="International Durum Wheat Genome Sequencing Consortium (IDWGSC)"/>
            <person name="Milanesi L."/>
        </authorList>
    </citation>
    <scope>NUCLEOTIDE SEQUENCE [LARGE SCALE GENOMIC DNA]</scope>
    <source>
        <strain evidence="8">cv. Svevo</strain>
    </source>
</reference>
<evidence type="ECO:0000256" key="3">
    <source>
        <dbReference type="ARBA" id="ARBA00023004"/>
    </source>
</evidence>
<proteinExistence type="predicted"/>
<organism evidence="7 8">
    <name type="scientific">Triticum turgidum subsp. durum</name>
    <name type="common">Durum wheat</name>
    <name type="synonym">Triticum durum</name>
    <dbReference type="NCBI Taxonomy" id="4567"/>
    <lineage>
        <taxon>Eukaryota</taxon>
        <taxon>Viridiplantae</taxon>
        <taxon>Streptophyta</taxon>
        <taxon>Embryophyta</taxon>
        <taxon>Tracheophyta</taxon>
        <taxon>Spermatophyta</taxon>
        <taxon>Magnoliopsida</taxon>
        <taxon>Liliopsida</taxon>
        <taxon>Poales</taxon>
        <taxon>Poaceae</taxon>
        <taxon>BOP clade</taxon>
        <taxon>Pooideae</taxon>
        <taxon>Triticodae</taxon>
        <taxon>Triticeae</taxon>
        <taxon>Triticinae</taxon>
        <taxon>Triticum</taxon>
    </lineage>
</organism>